<reference evidence="10" key="1">
    <citation type="submission" date="2023-11" db="EMBL/GenBank/DDBJ databases">
        <title>Genome assemblies of two species of porcelain crab, Petrolisthes cinctipes and Petrolisthes manimaculis (Anomura: Porcellanidae).</title>
        <authorList>
            <person name="Angst P."/>
        </authorList>
    </citation>
    <scope>NUCLEOTIDE SEQUENCE</scope>
    <source>
        <strain evidence="10">PB745_02</strain>
        <tissue evidence="10">Gill</tissue>
    </source>
</reference>
<comment type="subcellular location">
    <subcellularLocation>
        <location evidence="1">Mitochondrion inner membrane</location>
        <topology evidence="1">Single-pass membrane protein</topology>
    </subcellularLocation>
</comment>
<dbReference type="GO" id="GO:0005743">
    <property type="term" value="C:mitochondrial inner membrane"/>
    <property type="evidence" value="ECO:0007669"/>
    <property type="project" value="UniProtKB-SubCell"/>
</dbReference>
<evidence type="ECO:0000256" key="8">
    <source>
        <dbReference type="SAM" id="MobiDB-lite"/>
    </source>
</evidence>
<gene>
    <name evidence="10" type="ORF">Pmani_032833</name>
</gene>
<dbReference type="EMBL" id="JAWZYT010004267">
    <property type="protein sequence ID" value="KAK4294543.1"/>
    <property type="molecule type" value="Genomic_DNA"/>
</dbReference>
<comment type="caution">
    <text evidence="10">The sequence shown here is derived from an EMBL/GenBank/DDBJ whole genome shotgun (WGS) entry which is preliminary data.</text>
</comment>
<protein>
    <recommendedName>
        <fullName evidence="9">Letm1 RBD domain-containing protein</fullName>
    </recommendedName>
</protein>
<proteinExistence type="predicted"/>
<evidence type="ECO:0000256" key="6">
    <source>
        <dbReference type="ARBA" id="ARBA00023136"/>
    </source>
</evidence>
<evidence type="ECO:0000256" key="5">
    <source>
        <dbReference type="ARBA" id="ARBA00023128"/>
    </source>
</evidence>
<dbReference type="PROSITE" id="PS51758">
    <property type="entry name" value="LETM1_RBD"/>
    <property type="match status" value="1"/>
</dbReference>
<accession>A0AAE1TQP2</accession>
<keyword evidence="11" id="KW-1185">Reference proteome</keyword>
<keyword evidence="6" id="KW-0472">Membrane</keyword>
<feature type="region of interest" description="Disordered" evidence="8">
    <location>
        <begin position="121"/>
        <end position="190"/>
    </location>
</feature>
<evidence type="ECO:0000313" key="10">
    <source>
        <dbReference type="EMBL" id="KAK4294543.1"/>
    </source>
</evidence>
<dbReference type="InterPro" id="IPR033122">
    <property type="entry name" value="LETM1-like_RBD"/>
</dbReference>
<evidence type="ECO:0000256" key="3">
    <source>
        <dbReference type="ARBA" id="ARBA00022792"/>
    </source>
</evidence>
<evidence type="ECO:0000256" key="1">
    <source>
        <dbReference type="ARBA" id="ARBA00004434"/>
    </source>
</evidence>
<dbReference type="PANTHER" id="PTHR14009:SF13">
    <property type="entry name" value="LETM1 DOMAIN-CONTAINING PROTEIN 1"/>
    <property type="match status" value="1"/>
</dbReference>
<evidence type="ECO:0000256" key="4">
    <source>
        <dbReference type="ARBA" id="ARBA00022989"/>
    </source>
</evidence>
<dbReference type="AlphaFoldDB" id="A0AAE1TQP2"/>
<keyword evidence="4" id="KW-1133">Transmembrane helix</keyword>
<dbReference type="GO" id="GO:0043022">
    <property type="term" value="F:ribosome binding"/>
    <property type="evidence" value="ECO:0007669"/>
    <property type="project" value="InterPro"/>
</dbReference>
<feature type="domain" description="Letm1 RBD" evidence="9">
    <location>
        <begin position="331"/>
        <end position="504"/>
    </location>
</feature>
<evidence type="ECO:0000256" key="2">
    <source>
        <dbReference type="ARBA" id="ARBA00022692"/>
    </source>
</evidence>
<dbReference type="GO" id="GO:0030003">
    <property type="term" value="P:intracellular monoatomic cation homeostasis"/>
    <property type="evidence" value="ECO:0007669"/>
    <property type="project" value="TreeGrafter"/>
</dbReference>
<dbReference type="Pfam" id="PF07766">
    <property type="entry name" value="LETM1_RBD"/>
    <property type="match status" value="1"/>
</dbReference>
<evidence type="ECO:0000256" key="7">
    <source>
        <dbReference type="PROSITE-ProRule" id="PRU01094"/>
    </source>
</evidence>
<organism evidence="10 11">
    <name type="scientific">Petrolisthes manimaculis</name>
    <dbReference type="NCBI Taxonomy" id="1843537"/>
    <lineage>
        <taxon>Eukaryota</taxon>
        <taxon>Metazoa</taxon>
        <taxon>Ecdysozoa</taxon>
        <taxon>Arthropoda</taxon>
        <taxon>Crustacea</taxon>
        <taxon>Multicrustacea</taxon>
        <taxon>Malacostraca</taxon>
        <taxon>Eumalacostraca</taxon>
        <taxon>Eucarida</taxon>
        <taxon>Decapoda</taxon>
        <taxon>Pleocyemata</taxon>
        <taxon>Anomura</taxon>
        <taxon>Galatheoidea</taxon>
        <taxon>Porcellanidae</taxon>
        <taxon>Petrolisthes</taxon>
    </lineage>
</organism>
<name>A0AAE1TQP2_9EUCA</name>
<sequence>MLLRTHKGIFYSTTQLFRCSRWCFRTQRCLFHGSQTSLYPAYFGSHALVRPHSTVTRTNPYTSCLCYNSLSIRDTNHHISQHTRCSIHSLSFLNIQKKLKTKLYGEDFALERDESGMRKIYSDKRERDSEFPYDTKPNISAGIPGGDAKVTSENYNVNEDRKLTTRTEQTPPSQGDDVPSSIENNNNRITEKEKLPSSKVQRYFLWRYSWYLKKFQESLKEEMPDTFKMFHIFTVGVKEFVIDFKDFIKVLMIMSLPGSSLKSLSHHEMLLYYRMPGDMLRVFPVLLLSSLPFGQNIAFPIGYWFPRHLLCRHFWDIQQRHEFAVMAIKKKLFNARPVFRCLQASIYSIEDKEERKKCRNVFSKLGSGIHPSTEEIISLIPLFKGEPFNIRSIRTTHVNGLLRLHGRSVWGLRRRRLTDHARLLHCMDAALSTQPLTDLSLDTLRTCLFLRGLNPANMSTAAMLEFMESWLRVSKMVDKSCYSLLLHLPILLTYNQPSNILLIY</sequence>
<dbReference type="Proteomes" id="UP001292094">
    <property type="component" value="Unassembled WGS sequence"/>
</dbReference>
<feature type="compositionally biased region" description="Basic and acidic residues" evidence="8">
    <location>
        <begin position="121"/>
        <end position="130"/>
    </location>
</feature>
<keyword evidence="2" id="KW-0812">Transmembrane</keyword>
<dbReference type="PANTHER" id="PTHR14009">
    <property type="entry name" value="LEUCINE ZIPPER-EF-HAND CONTAINING TRANSMEMBRANE PROTEIN"/>
    <property type="match status" value="1"/>
</dbReference>
<evidence type="ECO:0000259" key="9">
    <source>
        <dbReference type="PROSITE" id="PS51758"/>
    </source>
</evidence>
<evidence type="ECO:0000313" key="11">
    <source>
        <dbReference type="Proteomes" id="UP001292094"/>
    </source>
</evidence>
<dbReference type="InterPro" id="IPR044202">
    <property type="entry name" value="LETM1/MDM38-like"/>
</dbReference>
<keyword evidence="5 7" id="KW-0496">Mitochondrion</keyword>
<keyword evidence="3" id="KW-0999">Mitochondrion inner membrane</keyword>